<dbReference type="InterPro" id="IPR025345">
    <property type="entry name" value="DUF4249"/>
</dbReference>
<organism evidence="2 3">
    <name type="scientific">Bacteroides pyogenes</name>
    <dbReference type="NCBI Taxonomy" id="310300"/>
    <lineage>
        <taxon>Bacteria</taxon>
        <taxon>Pseudomonadati</taxon>
        <taxon>Bacteroidota</taxon>
        <taxon>Bacteroidia</taxon>
        <taxon>Bacteroidales</taxon>
        <taxon>Bacteroidaceae</taxon>
        <taxon>Bacteroides</taxon>
    </lineage>
</organism>
<dbReference type="Proteomes" id="UP000324383">
    <property type="component" value="Unassembled WGS sequence"/>
</dbReference>
<evidence type="ECO:0000313" key="2">
    <source>
        <dbReference type="EMBL" id="TYK32441.1"/>
    </source>
</evidence>
<keyword evidence="1" id="KW-0732">Signal</keyword>
<evidence type="ECO:0000256" key="1">
    <source>
        <dbReference type="SAM" id="SignalP"/>
    </source>
</evidence>
<dbReference type="RefSeq" id="WP_027324980.1">
    <property type="nucleotide sequence ID" value="NZ_CAMBON010000024.1"/>
</dbReference>
<keyword evidence="3" id="KW-1185">Reference proteome</keyword>
<reference evidence="2 3" key="1">
    <citation type="submission" date="2019-07" db="EMBL/GenBank/DDBJ databases">
        <title>Draft Genome Sequences of Bacteroides pyogenes Strains Isolated from the Uterus Holstein Dairy Cows with Metritis.</title>
        <authorList>
            <person name="Cunha F."/>
            <person name="Galvao K.N."/>
            <person name="Jeon S.J."/>
            <person name="Jeong K.C."/>
        </authorList>
    </citation>
    <scope>NUCLEOTIDE SEQUENCE [LARGE SCALE GENOMIC DNA]</scope>
    <source>
        <strain evidence="2 3">KG-31</strain>
    </source>
</reference>
<dbReference type="AlphaFoldDB" id="A0A5D3F290"/>
<proteinExistence type="predicted"/>
<protein>
    <submittedName>
        <fullName evidence="2">DUF4249 domain-containing protein</fullName>
    </submittedName>
</protein>
<feature type="signal peptide" evidence="1">
    <location>
        <begin position="1"/>
        <end position="21"/>
    </location>
</feature>
<comment type="caution">
    <text evidence="2">The sequence shown here is derived from an EMBL/GenBank/DDBJ whole genome shotgun (WGS) entry which is preliminary data.</text>
</comment>
<dbReference type="Pfam" id="PF14054">
    <property type="entry name" value="DUF4249"/>
    <property type="match status" value="1"/>
</dbReference>
<name>A0A5D3F290_9BACE</name>
<evidence type="ECO:0000313" key="3">
    <source>
        <dbReference type="Proteomes" id="UP000324383"/>
    </source>
</evidence>
<gene>
    <name evidence="2" type="ORF">FNJ60_11975</name>
</gene>
<dbReference type="PROSITE" id="PS51257">
    <property type="entry name" value="PROKAR_LIPOPROTEIN"/>
    <property type="match status" value="1"/>
</dbReference>
<accession>A0A5D3F290</accession>
<dbReference type="EMBL" id="VKLW01000030">
    <property type="protein sequence ID" value="TYK32441.1"/>
    <property type="molecule type" value="Genomic_DNA"/>
</dbReference>
<sequence>MKTIYIPLLLLLALMTSCSYDFELKGMDAAEKLVLYCMPDADSDTTLIQLYRSQPVTRQKKKGKKDVPNARITFSVNGTEQNVRYAETDEPSVPAGCYYVVGRWSEADVIRVRAEADGLPPIYSETTIPTSFPLKRIDMVRKQYIDNKLQFRITFQNDGKENYYGIRIVKRVVYEDWSDPDNNSTSIAALELDLDDEPLLNNKTGLDATFDYSTDFYQYLYIWSNEQISDKEYTLRLNTYYSADWEADEWSDSSLHIYYKMYFYRLSPELYKYLKSLNDIKNNELGDKGLAPIPSSYTNIKNGIGVLGGCQVTETEWLENVH</sequence>
<feature type="chain" id="PRO_5030116389" evidence="1">
    <location>
        <begin position="22"/>
        <end position="322"/>
    </location>
</feature>